<gene>
    <name evidence="2" type="ORF">GCM10023213_33920</name>
</gene>
<name>A0ABP9PC39_9BACT</name>
<accession>A0ABP9PC39</accession>
<evidence type="ECO:0000313" key="3">
    <source>
        <dbReference type="Proteomes" id="UP001499852"/>
    </source>
</evidence>
<dbReference type="RefSeq" id="WP_345737581.1">
    <property type="nucleotide sequence ID" value="NZ_BAABIA010000007.1"/>
</dbReference>
<comment type="caution">
    <text evidence="2">The sequence shown here is derived from an EMBL/GenBank/DDBJ whole genome shotgun (WGS) entry which is preliminary data.</text>
</comment>
<evidence type="ECO:0000313" key="2">
    <source>
        <dbReference type="EMBL" id="GAA5144216.1"/>
    </source>
</evidence>
<dbReference type="SUPFAM" id="SSF53448">
    <property type="entry name" value="Nucleotide-diphospho-sugar transferases"/>
    <property type="match status" value="1"/>
</dbReference>
<feature type="domain" description="Glycosyltransferase 2-like" evidence="1">
    <location>
        <begin position="9"/>
        <end position="176"/>
    </location>
</feature>
<dbReference type="EMBL" id="BAABIA010000007">
    <property type="protein sequence ID" value="GAA5144216.1"/>
    <property type="molecule type" value="Genomic_DNA"/>
</dbReference>
<proteinExistence type="predicted"/>
<evidence type="ECO:0000259" key="1">
    <source>
        <dbReference type="Pfam" id="PF00535"/>
    </source>
</evidence>
<dbReference type="PANTHER" id="PTHR48090:SF7">
    <property type="entry name" value="RFBJ PROTEIN"/>
    <property type="match status" value="1"/>
</dbReference>
<protein>
    <submittedName>
        <fullName evidence="2">Glycosyltransferase</fullName>
    </submittedName>
</protein>
<dbReference type="InterPro" id="IPR050256">
    <property type="entry name" value="Glycosyltransferase_2"/>
</dbReference>
<dbReference type="CDD" id="cd04179">
    <property type="entry name" value="DPM_DPG-synthase_like"/>
    <property type="match status" value="1"/>
</dbReference>
<dbReference type="Pfam" id="PF00535">
    <property type="entry name" value="Glycos_transf_2"/>
    <property type="match status" value="1"/>
</dbReference>
<dbReference type="InterPro" id="IPR001173">
    <property type="entry name" value="Glyco_trans_2-like"/>
</dbReference>
<dbReference type="PANTHER" id="PTHR48090">
    <property type="entry name" value="UNDECAPRENYL-PHOSPHATE 4-DEOXY-4-FORMAMIDO-L-ARABINOSE TRANSFERASE-RELATED"/>
    <property type="match status" value="1"/>
</dbReference>
<sequence length="261" mass="28936">MKRIESVAVVLPAFNEEKDLPALLARIQETLTAQPFSYQVIVVDDGSKDRTAEIATEAAKVMPLTLIQHGVNKGLGMGIQTGLSSAMKVADVVVVMDSDNTHDPIYVMDMVKRLEEDDVQLVIASRYQPGSVIVGLSAFRKLLSLGCFLLMKTIVPFRGVRDYSTGFRAYDSSLLQRMAQTYGEDKLVEESGFVCMLEVLLKLRSIGTKAAEIPYTLRYDLKAGVSKLRIWKTLKRYLAVVNRYRSKRPDAAGLVAQQAKA</sequence>
<dbReference type="InterPro" id="IPR029044">
    <property type="entry name" value="Nucleotide-diphossugar_trans"/>
</dbReference>
<organism evidence="2 3">
    <name type="scientific">Prosthecobacter algae</name>
    <dbReference type="NCBI Taxonomy" id="1144682"/>
    <lineage>
        <taxon>Bacteria</taxon>
        <taxon>Pseudomonadati</taxon>
        <taxon>Verrucomicrobiota</taxon>
        <taxon>Verrucomicrobiia</taxon>
        <taxon>Verrucomicrobiales</taxon>
        <taxon>Verrucomicrobiaceae</taxon>
        <taxon>Prosthecobacter</taxon>
    </lineage>
</organism>
<dbReference type="Gene3D" id="3.90.550.10">
    <property type="entry name" value="Spore Coat Polysaccharide Biosynthesis Protein SpsA, Chain A"/>
    <property type="match status" value="1"/>
</dbReference>
<reference evidence="3" key="1">
    <citation type="journal article" date="2019" name="Int. J. Syst. Evol. Microbiol.">
        <title>The Global Catalogue of Microorganisms (GCM) 10K type strain sequencing project: providing services to taxonomists for standard genome sequencing and annotation.</title>
        <authorList>
            <consortium name="The Broad Institute Genomics Platform"/>
            <consortium name="The Broad Institute Genome Sequencing Center for Infectious Disease"/>
            <person name="Wu L."/>
            <person name="Ma J."/>
        </authorList>
    </citation>
    <scope>NUCLEOTIDE SEQUENCE [LARGE SCALE GENOMIC DNA]</scope>
    <source>
        <strain evidence="3">JCM 18053</strain>
    </source>
</reference>
<dbReference type="Proteomes" id="UP001499852">
    <property type="component" value="Unassembled WGS sequence"/>
</dbReference>
<keyword evidence="3" id="KW-1185">Reference proteome</keyword>